<protein>
    <recommendedName>
        <fullName evidence="3">Titin</fullName>
    </recommendedName>
</protein>
<evidence type="ECO:0000313" key="2">
    <source>
        <dbReference type="EMBL" id="KMY93822.1"/>
    </source>
</evidence>
<feature type="region of interest" description="Disordered" evidence="1">
    <location>
        <begin position="891"/>
        <end position="921"/>
    </location>
</feature>
<feature type="compositionally biased region" description="Basic and acidic residues" evidence="1">
    <location>
        <begin position="910"/>
        <end position="920"/>
    </location>
</feature>
<sequence>MKTTIVEERSVNKTIETIATSSGSVQETIEIVNIDGSIAPKHRHHHHHHRHHHHHERQENVEVVATEEVILVENAPKSRKHHHHKQRNSPPPPLPQTSPPFLTPTEDVGLNVVWEPQAFWNQPSPNPSTDLDLSPDNEVVDVEENMDTTSASDEFTTVVWQSETKESIRETQKHTRVVEEEIIIDQLDPPPYAPPALQVQTGFFPVAQQPPLSPIAEVVQTDVVVESVDPPLPPTGYIPRINLKPTETIVENVEVIVPAQIQQEPEFVPQPGFVARIVENIEVAAASNSSLVPPQKSYYPRSGLVETFVEDIEVVKDDAPVQSGYINGNVEVESIVENIDADSPFLLPANGFDTDESIVENIEVSTEVDDSPFLLPVDGFDSEPDCVESIVENIEVTRSQPVLQISDQSVVPAGFVESAVENMQVIETEDPPFLLPTENDYTPQAGNVESIIENIEVTTEVEPTLRPSAQIENLPRSGFVESIVENMQVTQKVDPPQPAVPSDVVTQSGLVESIVENIEVTEIVDTPAPAPPQTGFVESVVERIDVTEEVEPPMRPPLPLSYPPRSGFVESIVENIEVEQVTPPYQPPQQIDIVPQTGFVETFVEDIEIKESALPPIQNGYARQGEVVETIVEEVEVVPDPPRQSIVTTDYMPRASLVQELVVESLEVTPTSSPPPEQFPFISRESLIVPDDYVGVEEVTPYNTAPHSPIVEVERLSEAEAYVEIIEVTPVNTPPSSPPPQRPIEVGFLPRPSLAETAVVVESVEVTPTPTPPPSPALKLIIPPSNPIPSEVIVESVDVTPVPSPPFKPPAKPLNNFILTDLVIDDPPFVEVVEREVVVESANNGQVTEVIEVTEEIIQPVTPIGTVLVGEVSEQNSDKFGKRYSLSAALADGQQQEQGKPETNQSPPIQKRDKPTEPPKRRCCQCKCIIS</sequence>
<dbReference type="Proteomes" id="UP000035880">
    <property type="component" value="Chromosome 2R"/>
</dbReference>
<proteinExistence type="predicted"/>
<name>A0A0J9RCU5_DROSI</name>
<feature type="compositionally biased region" description="Pro residues" evidence="1">
    <location>
        <begin position="89"/>
        <end position="102"/>
    </location>
</feature>
<gene>
    <name evidence="2" type="primary">Dsim\GD28283</name>
    <name evidence="2" type="ORF">Dsimw501_GD28283</name>
</gene>
<dbReference type="AlphaFoldDB" id="A0A0J9RCU5"/>
<feature type="compositionally biased region" description="Basic residues" evidence="1">
    <location>
        <begin position="77"/>
        <end position="87"/>
    </location>
</feature>
<reference evidence="2" key="1">
    <citation type="journal article" date="2013" name="Genome Res.">
        <title>A second-generation assembly of the Drosophila simulans genome provides new insights into patterns of lineage-specific divergence.</title>
        <authorList>
            <person name="Hu T.T."/>
            <person name="Eisen M.B."/>
            <person name="Thornton K.R."/>
            <person name="Andolfatto P."/>
        </authorList>
    </citation>
    <scope>NUCLEOTIDE SEQUENCE [LARGE SCALE GENOMIC DNA]</scope>
    <source>
        <strain evidence="2">W501</strain>
    </source>
</reference>
<dbReference type="OrthoDB" id="7869295at2759"/>
<reference evidence="2" key="3">
    <citation type="submission" date="2015-04" db="EMBL/GenBank/DDBJ databases">
        <authorList>
            <consortium name="FlyBase"/>
        </authorList>
    </citation>
    <scope>NUCLEOTIDE SEQUENCE</scope>
    <source>
        <strain evidence="2">W501</strain>
    </source>
</reference>
<feature type="region of interest" description="Disordered" evidence="1">
    <location>
        <begin position="41"/>
        <end position="60"/>
    </location>
</feature>
<accession>A0A0J9RCU5</accession>
<evidence type="ECO:0000256" key="1">
    <source>
        <dbReference type="SAM" id="MobiDB-lite"/>
    </source>
</evidence>
<feature type="compositionally biased region" description="Basic residues" evidence="1">
    <location>
        <begin position="41"/>
        <end position="55"/>
    </location>
</feature>
<organism evidence="2">
    <name type="scientific">Drosophila simulans</name>
    <name type="common">Fruit fly</name>
    <dbReference type="NCBI Taxonomy" id="7240"/>
    <lineage>
        <taxon>Eukaryota</taxon>
        <taxon>Metazoa</taxon>
        <taxon>Ecdysozoa</taxon>
        <taxon>Arthropoda</taxon>
        <taxon>Hexapoda</taxon>
        <taxon>Insecta</taxon>
        <taxon>Pterygota</taxon>
        <taxon>Neoptera</taxon>
        <taxon>Endopterygota</taxon>
        <taxon>Diptera</taxon>
        <taxon>Brachycera</taxon>
        <taxon>Muscomorpha</taxon>
        <taxon>Ephydroidea</taxon>
        <taxon>Drosophilidae</taxon>
        <taxon>Drosophila</taxon>
        <taxon>Sophophora</taxon>
    </lineage>
</organism>
<dbReference type="KEGG" id="dsi:Dsimw501_GD28283"/>
<feature type="compositionally biased region" description="Polar residues" evidence="1">
    <location>
        <begin position="893"/>
        <end position="908"/>
    </location>
</feature>
<reference evidence="2" key="2">
    <citation type="submission" date="2014-06" db="EMBL/GenBank/DDBJ databases">
        <authorList>
            <person name="Hu T."/>
            <person name="Eisen M.B."/>
            <person name="Thornton K.R."/>
            <person name="Andolfatto P."/>
        </authorList>
    </citation>
    <scope>NUCLEOTIDE SEQUENCE</scope>
    <source>
        <strain evidence="2">W501</strain>
    </source>
</reference>
<feature type="region of interest" description="Disordered" evidence="1">
    <location>
        <begin position="74"/>
        <end position="105"/>
    </location>
</feature>
<evidence type="ECO:0008006" key="3">
    <source>
        <dbReference type="Google" id="ProtNLM"/>
    </source>
</evidence>
<dbReference type="Bgee" id="FBgn0269573">
    <property type="expression patterns" value="Expressed in embryo and 1 other cell type or tissue"/>
</dbReference>
<dbReference type="EMBL" id="CM002911">
    <property type="protein sequence ID" value="KMY93822.1"/>
    <property type="molecule type" value="Genomic_DNA"/>
</dbReference>